<keyword evidence="2" id="KW-1185">Reference proteome</keyword>
<name>A0ABS3BBL3_9XANT</name>
<accession>A0ABS3BBL3</accession>
<feature type="non-terminal residue" evidence="1">
    <location>
        <position position="61"/>
    </location>
</feature>
<comment type="caution">
    <text evidence="1">The sequence shown here is derived from an EMBL/GenBank/DDBJ whole genome shotgun (WGS) entry which is preliminary data.</text>
</comment>
<sequence>METGTSSNGFSLSLQQSRSWRWQGARWCRSQCAVLVEASAASARERVRLALPRLVAAHEIL</sequence>
<dbReference type="RefSeq" id="WP_206231239.1">
    <property type="nucleotide sequence ID" value="NZ_JAFIWB010000059.1"/>
</dbReference>
<dbReference type="Proteomes" id="UP000695802">
    <property type="component" value="Unassembled WGS sequence"/>
</dbReference>
<dbReference type="EMBL" id="JAFIWB010000059">
    <property type="protein sequence ID" value="MBN6104995.1"/>
    <property type="molecule type" value="Genomic_DNA"/>
</dbReference>
<reference evidence="1 2" key="1">
    <citation type="submission" date="2021-02" db="EMBL/GenBank/DDBJ databases">
        <title>Taxonomically Unique Crown Gall-Associated Xanthomonas Stains Have Deficiency in Virulence Repertories.</title>
        <authorList>
            <person name="Mafakheri H."/>
            <person name="Taghavi S.M."/>
            <person name="Dimkic I."/>
            <person name="Nemanja K."/>
            <person name="Osdaghi E."/>
        </authorList>
    </citation>
    <scope>NUCLEOTIDE SEQUENCE [LARGE SCALE GENOMIC DNA]</scope>
    <source>
        <strain evidence="1 2">FX4</strain>
    </source>
</reference>
<evidence type="ECO:0000313" key="2">
    <source>
        <dbReference type="Proteomes" id="UP000695802"/>
    </source>
</evidence>
<proteinExistence type="predicted"/>
<protein>
    <submittedName>
        <fullName evidence="1">Uncharacterized protein</fullName>
    </submittedName>
</protein>
<organism evidence="1 2">
    <name type="scientific">Xanthomonas bonasiae</name>
    <dbReference type="NCBI Taxonomy" id="2810351"/>
    <lineage>
        <taxon>Bacteria</taxon>
        <taxon>Pseudomonadati</taxon>
        <taxon>Pseudomonadota</taxon>
        <taxon>Gammaproteobacteria</taxon>
        <taxon>Lysobacterales</taxon>
        <taxon>Lysobacteraceae</taxon>
        <taxon>Xanthomonas</taxon>
    </lineage>
</organism>
<evidence type="ECO:0000313" key="1">
    <source>
        <dbReference type="EMBL" id="MBN6104995.1"/>
    </source>
</evidence>
<gene>
    <name evidence="1" type="ORF">JR064_22890</name>
</gene>